<proteinExistence type="predicted"/>
<dbReference type="KEGG" id="dka:DKAM_1127"/>
<reference evidence="1 2" key="1">
    <citation type="journal article" date="2009" name="J. Bacteriol.">
        <title>Complete genome sequence of the anaerobic, protein-degrading hyperthermophilic crenarchaeon Desulfurococcus kamchatkensis.</title>
        <authorList>
            <person name="Ravin N.V."/>
            <person name="Mardanov A.V."/>
            <person name="Beletsky A.V."/>
            <person name="Kublanov I.V."/>
            <person name="Kolganova T.V."/>
            <person name="Lebedinsky A.V."/>
            <person name="Chernyh N.A."/>
            <person name="Bonch-Osmolovskaya E.A."/>
            <person name="Skryabin K.G."/>
        </authorList>
    </citation>
    <scope>NUCLEOTIDE SEQUENCE [LARGE SCALE GENOMIC DNA]</scope>
    <source>
        <strain evidence="2">DSM 18924 / JCM 16383 / VKM B-2413 / 1221n</strain>
    </source>
</reference>
<dbReference type="AlphaFoldDB" id="B8D5S2"/>
<dbReference type="GeneID" id="7171823"/>
<organism evidence="1 2">
    <name type="scientific">Desulfurococcus amylolyticus (strain DSM 18924 / JCM 16383 / VKM B-2413 / 1221n)</name>
    <name type="common">Desulfurococcus kamchatkensis</name>
    <dbReference type="NCBI Taxonomy" id="490899"/>
    <lineage>
        <taxon>Archaea</taxon>
        <taxon>Thermoproteota</taxon>
        <taxon>Thermoprotei</taxon>
        <taxon>Desulfurococcales</taxon>
        <taxon>Desulfurococcaceae</taxon>
        <taxon>Desulfurococcus</taxon>
    </lineage>
</organism>
<gene>
    <name evidence="1" type="ordered locus">DKAM_1127</name>
</gene>
<evidence type="ECO:0000313" key="2">
    <source>
        <dbReference type="Proteomes" id="UP000006903"/>
    </source>
</evidence>
<dbReference type="EMBL" id="CP001140">
    <property type="protein sequence ID" value="ACL11453.1"/>
    <property type="molecule type" value="Genomic_DNA"/>
</dbReference>
<dbReference type="RefSeq" id="WP_012608794.1">
    <property type="nucleotide sequence ID" value="NC_011766.1"/>
</dbReference>
<sequence>MGRGSRGSEGRGGKQGEDVWSCVERKVGPIVLTLFPSLVYKKELTECIEREEDHEATVDNM</sequence>
<evidence type="ECO:0000313" key="1">
    <source>
        <dbReference type="EMBL" id="ACL11453.1"/>
    </source>
</evidence>
<name>B8D5S2_DESA1</name>
<dbReference type="Proteomes" id="UP000006903">
    <property type="component" value="Chromosome"/>
</dbReference>
<protein>
    <submittedName>
        <fullName evidence="1">Uncharacterized protein</fullName>
    </submittedName>
</protein>
<accession>B8D5S2</accession>
<dbReference type="HOGENOM" id="CLU_2911339_0_0_2"/>